<reference evidence="1 2" key="3">
    <citation type="journal article" date="2022" name="Microbiol. Spectr.">
        <title>Folding features and dynamics of 3D genome architecture in plant fungal pathogens.</title>
        <authorList>
            <person name="Xia C."/>
        </authorList>
    </citation>
    <scope>NUCLEOTIDE SEQUENCE [LARGE SCALE GENOMIC DNA]</scope>
    <source>
        <strain evidence="1 2">93-210</strain>
    </source>
</reference>
<evidence type="ECO:0000313" key="2">
    <source>
        <dbReference type="Proteomes" id="UP001060170"/>
    </source>
</evidence>
<dbReference type="Proteomes" id="UP001060170">
    <property type="component" value="Chromosome 8"/>
</dbReference>
<gene>
    <name evidence="1" type="ORF">MJO28_008118</name>
</gene>
<keyword evidence="2" id="KW-1185">Reference proteome</keyword>
<comment type="caution">
    <text evidence="1">The sequence shown here is derived from an EMBL/GenBank/DDBJ whole genome shotgun (WGS) entry which is preliminary data.</text>
</comment>
<protein>
    <submittedName>
        <fullName evidence="1">Uncharacterized protein</fullName>
    </submittedName>
</protein>
<organism evidence="1 2">
    <name type="scientific">Puccinia striiformis f. sp. tritici</name>
    <dbReference type="NCBI Taxonomy" id="168172"/>
    <lineage>
        <taxon>Eukaryota</taxon>
        <taxon>Fungi</taxon>
        <taxon>Dikarya</taxon>
        <taxon>Basidiomycota</taxon>
        <taxon>Pucciniomycotina</taxon>
        <taxon>Pucciniomycetes</taxon>
        <taxon>Pucciniales</taxon>
        <taxon>Pucciniaceae</taxon>
        <taxon>Puccinia</taxon>
    </lineage>
</organism>
<reference evidence="2" key="2">
    <citation type="journal article" date="2018" name="Mol. Plant Microbe Interact.">
        <title>Genome sequence resources for the wheat stripe rust pathogen (Puccinia striiformis f. sp. tritici) and the barley stripe rust pathogen (Puccinia striiformis f. sp. hordei).</title>
        <authorList>
            <person name="Xia C."/>
            <person name="Wang M."/>
            <person name="Yin C."/>
            <person name="Cornejo O.E."/>
            <person name="Hulbert S.H."/>
            <person name="Chen X."/>
        </authorList>
    </citation>
    <scope>NUCLEOTIDE SEQUENCE [LARGE SCALE GENOMIC DNA]</scope>
    <source>
        <strain evidence="2">93-210</strain>
    </source>
</reference>
<evidence type="ECO:0000313" key="1">
    <source>
        <dbReference type="EMBL" id="KAI7949297.1"/>
    </source>
</evidence>
<reference evidence="2" key="1">
    <citation type="journal article" date="2018" name="BMC Genomics">
        <title>Genomic insights into host adaptation between the wheat stripe rust pathogen (Puccinia striiformis f. sp. tritici) and the barley stripe rust pathogen (Puccinia striiformis f. sp. hordei).</title>
        <authorList>
            <person name="Xia C."/>
            <person name="Wang M."/>
            <person name="Yin C."/>
            <person name="Cornejo O.E."/>
            <person name="Hulbert S.H."/>
            <person name="Chen X."/>
        </authorList>
    </citation>
    <scope>NUCLEOTIDE SEQUENCE [LARGE SCALE GENOMIC DNA]</scope>
    <source>
        <strain evidence="2">93-210</strain>
    </source>
</reference>
<sequence length="80" mass="9249">MTKLGEEFKPIITDLVQSGNSNQQILDHLKDNYSISISKQTLSRRKADWGLSHHAIQQTNNLEEDISRYFHQGKETSQIH</sequence>
<accession>A0ACC0EA48</accession>
<name>A0ACC0EA48_9BASI</name>
<proteinExistence type="predicted"/>
<dbReference type="EMBL" id="CM045872">
    <property type="protein sequence ID" value="KAI7949297.1"/>
    <property type="molecule type" value="Genomic_DNA"/>
</dbReference>